<dbReference type="SUPFAM" id="SSF102198">
    <property type="entry name" value="Putative cyclase"/>
    <property type="match status" value="1"/>
</dbReference>
<dbReference type="EMBL" id="JBHSAV010000052">
    <property type="protein sequence ID" value="MFC3976942.1"/>
    <property type="molecule type" value="Genomic_DNA"/>
</dbReference>
<dbReference type="RefSeq" id="WP_241297542.1">
    <property type="nucleotide sequence ID" value="NZ_JAKZGR010000023.1"/>
</dbReference>
<dbReference type="InterPro" id="IPR037175">
    <property type="entry name" value="KFase_sf"/>
</dbReference>
<gene>
    <name evidence="1" type="ORF">ACFOUP_11200</name>
</gene>
<organism evidence="1 2">
    <name type="scientific">Belliella kenyensis</name>
    <dbReference type="NCBI Taxonomy" id="1472724"/>
    <lineage>
        <taxon>Bacteria</taxon>
        <taxon>Pseudomonadati</taxon>
        <taxon>Bacteroidota</taxon>
        <taxon>Cytophagia</taxon>
        <taxon>Cytophagales</taxon>
        <taxon>Cyclobacteriaceae</taxon>
        <taxon>Belliella</taxon>
    </lineage>
</organism>
<dbReference type="Pfam" id="PF04199">
    <property type="entry name" value="Cyclase"/>
    <property type="match status" value="1"/>
</dbReference>
<dbReference type="InterPro" id="IPR007325">
    <property type="entry name" value="KFase/CYL"/>
</dbReference>
<dbReference type="Gene3D" id="3.50.30.50">
    <property type="entry name" value="Putative cyclase"/>
    <property type="match status" value="1"/>
</dbReference>
<keyword evidence="2" id="KW-1185">Reference proteome</keyword>
<dbReference type="Proteomes" id="UP001595766">
    <property type="component" value="Unassembled WGS sequence"/>
</dbReference>
<accession>A0ABV8EPJ0</accession>
<protein>
    <submittedName>
        <fullName evidence="1">Cyclase family protein</fullName>
    </submittedName>
</protein>
<sequence length="74" mass="8195">MGEIIDLSQEIYSGMPVFNGLPKVHISVYATHEQWEGIPNPKTSTPSVKKLEFGEHTGTHVDALSHMGIKYVES</sequence>
<proteinExistence type="predicted"/>
<evidence type="ECO:0000313" key="2">
    <source>
        <dbReference type="Proteomes" id="UP001595766"/>
    </source>
</evidence>
<comment type="caution">
    <text evidence="1">The sequence shown here is derived from an EMBL/GenBank/DDBJ whole genome shotgun (WGS) entry which is preliminary data.</text>
</comment>
<evidence type="ECO:0000313" key="1">
    <source>
        <dbReference type="EMBL" id="MFC3976942.1"/>
    </source>
</evidence>
<reference evidence="2" key="1">
    <citation type="journal article" date="2019" name="Int. J. Syst. Evol. Microbiol.">
        <title>The Global Catalogue of Microorganisms (GCM) 10K type strain sequencing project: providing services to taxonomists for standard genome sequencing and annotation.</title>
        <authorList>
            <consortium name="The Broad Institute Genomics Platform"/>
            <consortium name="The Broad Institute Genome Sequencing Center for Infectious Disease"/>
            <person name="Wu L."/>
            <person name="Ma J."/>
        </authorList>
    </citation>
    <scope>NUCLEOTIDE SEQUENCE [LARGE SCALE GENOMIC DNA]</scope>
    <source>
        <strain evidence="2">CECT 8551</strain>
    </source>
</reference>
<name>A0ABV8EPJ0_9BACT</name>